<dbReference type="SMART" id="SM00342">
    <property type="entry name" value="HTH_ARAC"/>
    <property type="match status" value="1"/>
</dbReference>
<dbReference type="EMBL" id="WSEM01000020">
    <property type="protein sequence ID" value="MVQ38095.1"/>
    <property type="molecule type" value="Genomic_DNA"/>
</dbReference>
<keyword evidence="4" id="KW-0812">Transmembrane</keyword>
<dbReference type="PANTHER" id="PTHR43280:SF10">
    <property type="entry name" value="REGULATORY PROTEIN POCR"/>
    <property type="match status" value="1"/>
</dbReference>
<keyword evidence="1" id="KW-0805">Transcription regulation</keyword>
<accession>A0ABW9UI29</accession>
<feature type="transmembrane region" description="Helical" evidence="4">
    <location>
        <begin position="22"/>
        <end position="45"/>
    </location>
</feature>
<proteinExistence type="predicted"/>
<evidence type="ECO:0000256" key="4">
    <source>
        <dbReference type="SAM" id="Phobius"/>
    </source>
</evidence>
<evidence type="ECO:0000313" key="6">
    <source>
        <dbReference type="EMBL" id="MVQ38095.1"/>
    </source>
</evidence>
<dbReference type="PROSITE" id="PS01124">
    <property type="entry name" value="HTH_ARAC_FAMILY_2"/>
    <property type="match status" value="1"/>
</dbReference>
<evidence type="ECO:0000256" key="1">
    <source>
        <dbReference type="ARBA" id="ARBA00023015"/>
    </source>
</evidence>
<evidence type="ECO:0000313" key="7">
    <source>
        <dbReference type="Proteomes" id="UP000467637"/>
    </source>
</evidence>
<feature type="transmembrane region" description="Helical" evidence="4">
    <location>
        <begin position="312"/>
        <end position="330"/>
    </location>
</feature>
<dbReference type="Gene3D" id="1.10.10.60">
    <property type="entry name" value="Homeodomain-like"/>
    <property type="match status" value="2"/>
</dbReference>
<dbReference type="InterPro" id="IPR009057">
    <property type="entry name" value="Homeodomain-like_sf"/>
</dbReference>
<comment type="caution">
    <text evidence="6">The sequence shown here is derived from an EMBL/GenBank/DDBJ whole genome shotgun (WGS) entry which is preliminary data.</text>
</comment>
<keyword evidence="2" id="KW-0238">DNA-binding</keyword>
<keyword evidence="7" id="KW-1185">Reference proteome</keyword>
<keyword evidence="3" id="KW-0804">Transcription</keyword>
<dbReference type="PRINTS" id="PR00032">
    <property type="entry name" value="HTHARAC"/>
</dbReference>
<keyword evidence="4" id="KW-1133">Transmembrane helix</keyword>
<dbReference type="Proteomes" id="UP000467637">
    <property type="component" value="Unassembled WGS sequence"/>
</dbReference>
<gene>
    <name evidence="6" type="ORF">GON05_26055</name>
</gene>
<feature type="domain" description="HTH araC/xylS-type" evidence="5">
    <location>
        <begin position="683"/>
        <end position="782"/>
    </location>
</feature>
<dbReference type="InterPro" id="IPR020449">
    <property type="entry name" value="Tscrpt_reg_AraC-type_HTH"/>
</dbReference>
<evidence type="ECO:0000256" key="3">
    <source>
        <dbReference type="ARBA" id="ARBA00023163"/>
    </source>
</evidence>
<sequence length="788" mass="91375">MVGECRLKITKKLGSKKYLARIYLWFASLILLVTAILSSVVYYNVQEKVFDNEYKNSRKLLAQTKYNIEYLDNMVRNLILSTYNNNDVRALMYLNDDEKFDYMNVINKLKSSVVWSNSFVQSVYIYNNNKKNYYSTYGQFIHKDVEWEKLLQAHGGSIPPLKPIVRNMDVSLDASHVQMEKVLTYVMYELTDEQGRMDGAVILNIKLEWLFNNIKAINNVEMEQLSKMFILSDDQQFMEVNEALSEEGTKLAALLQEKYPTLRAAENYFTIKLDGNKYLAAYITVDHTGWILFKTVPYDEAYVYLNKLRTSIIIITVIVLLATLLVLYQVSRGIYRPVEQLVAQLRSSHFLGEETAASKDEFIFLQDVYKNSAAQLGQFHQEKISGQQRMKNRFLSKWILNSLSVSIADFEASCLEHKLPFRQEHNFMICVLKFDNYKHVTEKSFEEKELLVFAVMNIASEFLSQACYTEAVDLRNDHVAVILQSETSLDHLEALILQLLKECQTYLFQCYNLSITSSLSASVGDHTYATTAYQQALNVSMYRFIAGKMSVLTQGYIKQLGQIPSMDRVLELENQLLEQVRNGNYRGSADKLAALLDEVKKLEYSDMMLSLLHAVNQFKYLVYDLNKSRKEPVKVNTILMSKEMLQIETIGEFQTKWMEVIEEITSDTEVERDRISEDVVIALRIQEMIDERYADLNLGASEIATVIGISPAKVGKIFKAHKQMSIPDYMNRVRLERAVEWMENSQLNIQDIMRKVGFENESYFYKVFKAKFGTTPREFMAKRIKERM</sequence>
<evidence type="ECO:0000256" key="2">
    <source>
        <dbReference type="ARBA" id="ARBA00023125"/>
    </source>
</evidence>
<keyword evidence="4" id="KW-0472">Membrane</keyword>
<reference evidence="6 7" key="1">
    <citation type="submission" date="2019-12" db="EMBL/GenBank/DDBJ databases">
        <authorList>
            <person name="Huq M.A."/>
        </authorList>
    </citation>
    <scope>NUCLEOTIDE SEQUENCE [LARGE SCALE GENOMIC DNA]</scope>
    <source>
        <strain evidence="6 7">MAH-34</strain>
    </source>
</reference>
<dbReference type="Pfam" id="PF12833">
    <property type="entry name" value="HTH_18"/>
    <property type="match status" value="1"/>
</dbReference>
<dbReference type="SUPFAM" id="SSF46689">
    <property type="entry name" value="Homeodomain-like"/>
    <property type="match status" value="1"/>
</dbReference>
<organism evidence="6 7">
    <name type="scientific">Paenibacillus anseongense</name>
    <dbReference type="NCBI Taxonomy" id="2682845"/>
    <lineage>
        <taxon>Bacteria</taxon>
        <taxon>Bacillati</taxon>
        <taxon>Bacillota</taxon>
        <taxon>Bacilli</taxon>
        <taxon>Bacillales</taxon>
        <taxon>Paenibacillaceae</taxon>
        <taxon>Paenibacillus</taxon>
    </lineage>
</organism>
<evidence type="ECO:0000259" key="5">
    <source>
        <dbReference type="PROSITE" id="PS01124"/>
    </source>
</evidence>
<dbReference type="InterPro" id="IPR018060">
    <property type="entry name" value="HTH_AraC"/>
</dbReference>
<protein>
    <submittedName>
        <fullName evidence="6">Helix-turn-helix domain-containing protein</fullName>
    </submittedName>
</protein>
<name>A0ABW9UI29_9BACL</name>
<dbReference type="PANTHER" id="PTHR43280">
    <property type="entry name" value="ARAC-FAMILY TRANSCRIPTIONAL REGULATOR"/>
    <property type="match status" value="1"/>
</dbReference>
<dbReference type="Gene3D" id="3.30.450.20">
    <property type="entry name" value="PAS domain"/>
    <property type="match status" value="1"/>
</dbReference>